<feature type="chain" id="PRO_5046321124" evidence="5">
    <location>
        <begin position="22"/>
        <end position="445"/>
    </location>
</feature>
<reference evidence="7" key="1">
    <citation type="journal article" date="2019" name="Int. J. Syst. Evol. Microbiol.">
        <title>The Global Catalogue of Microorganisms (GCM) 10K type strain sequencing project: providing services to taxonomists for standard genome sequencing and annotation.</title>
        <authorList>
            <consortium name="The Broad Institute Genomics Platform"/>
            <consortium name="The Broad Institute Genome Sequencing Center for Infectious Disease"/>
            <person name="Wu L."/>
            <person name="Ma J."/>
        </authorList>
    </citation>
    <scope>NUCLEOTIDE SEQUENCE [LARGE SCALE GENOMIC DNA]</scope>
    <source>
        <strain evidence="7">CGMCC 1.18575</strain>
    </source>
</reference>
<dbReference type="PANTHER" id="PTHR30061:SF50">
    <property type="entry name" value="MALTOSE_MALTODEXTRIN-BINDING PERIPLASMIC PROTEIN"/>
    <property type="match status" value="1"/>
</dbReference>
<dbReference type="RefSeq" id="WP_378130989.1">
    <property type="nucleotide sequence ID" value="NZ_JBHSMI010000013.1"/>
</dbReference>
<gene>
    <name evidence="6" type="ORF">ACFPOF_07040</name>
</gene>
<dbReference type="PROSITE" id="PS51257">
    <property type="entry name" value="PROKAR_LIPOPROTEIN"/>
    <property type="match status" value="1"/>
</dbReference>
<dbReference type="InterPro" id="IPR006059">
    <property type="entry name" value="SBP"/>
</dbReference>
<evidence type="ECO:0000256" key="1">
    <source>
        <dbReference type="ARBA" id="ARBA00008520"/>
    </source>
</evidence>
<dbReference type="SUPFAM" id="SSF53850">
    <property type="entry name" value="Periplasmic binding protein-like II"/>
    <property type="match status" value="1"/>
</dbReference>
<evidence type="ECO:0000313" key="6">
    <source>
        <dbReference type="EMBL" id="MFC5402489.1"/>
    </source>
</evidence>
<dbReference type="Proteomes" id="UP001596113">
    <property type="component" value="Unassembled WGS sequence"/>
</dbReference>
<organism evidence="6 7">
    <name type="scientific">Cohnella soli</name>
    <dbReference type="NCBI Taxonomy" id="425005"/>
    <lineage>
        <taxon>Bacteria</taxon>
        <taxon>Bacillati</taxon>
        <taxon>Bacillota</taxon>
        <taxon>Bacilli</taxon>
        <taxon>Bacillales</taxon>
        <taxon>Paenibacillaceae</taxon>
        <taxon>Cohnella</taxon>
    </lineage>
</organism>
<feature type="signal peptide" evidence="5">
    <location>
        <begin position="1"/>
        <end position="21"/>
    </location>
</feature>
<protein>
    <submittedName>
        <fullName evidence="6">ABC transporter substrate-binding protein</fullName>
    </submittedName>
</protein>
<evidence type="ECO:0000313" key="7">
    <source>
        <dbReference type="Proteomes" id="UP001596113"/>
    </source>
</evidence>
<feature type="region of interest" description="Disordered" evidence="4">
    <location>
        <begin position="26"/>
        <end position="47"/>
    </location>
</feature>
<comment type="similarity">
    <text evidence="1">Belongs to the bacterial solute-binding protein 1 family.</text>
</comment>
<dbReference type="EMBL" id="JBHSMI010000013">
    <property type="protein sequence ID" value="MFC5402489.1"/>
    <property type="molecule type" value="Genomic_DNA"/>
</dbReference>
<keyword evidence="3 5" id="KW-0732">Signal</keyword>
<evidence type="ECO:0000256" key="5">
    <source>
        <dbReference type="SAM" id="SignalP"/>
    </source>
</evidence>
<name>A0ABW0HML4_9BACL</name>
<evidence type="ECO:0000256" key="2">
    <source>
        <dbReference type="ARBA" id="ARBA00022448"/>
    </source>
</evidence>
<dbReference type="CDD" id="cd14748">
    <property type="entry name" value="PBP2_UgpB"/>
    <property type="match status" value="1"/>
</dbReference>
<evidence type="ECO:0000256" key="4">
    <source>
        <dbReference type="SAM" id="MobiDB-lite"/>
    </source>
</evidence>
<keyword evidence="7" id="KW-1185">Reference proteome</keyword>
<sequence>MRMKKAMAGTTAALLALSVTACGGNNKDAGESASPSASKPAASESAKPAKEKTTVNFWYLWGGTEGGYVEKLISEFNASQDLYEVKGLSVPDVQKVVVGISSGNGPDITDNFSNNTASYAQKGMLEPLDDYISKSNYDMSDFVPAALEGGKFQGKQYALPINVNFSLMFYNKKLFADAGIVDPPKTSDELLTDAVKLTKVNADKTIEVLGFPDFPLVYYTTSMSMAFGGSFISDDGKTLTPDNPGTLEALKLMQSYRNQFGVDNIAKFNSSAKYLDATDPFINGKQAIRLDGPWFGNTVKNVLKKDLDYGIAPLPGPAGHPELAGGGEVSSSTFFIPSNAKNKDGAWAFMSWLMSKENMVKFNSMFSNLPARTSVYDDPAFANIPDFKQFAEAAKSPNLKAFPVFDGQSEYNKVIGDEFELAVNGKQSAEDAVKHMKEKSAGLLK</sequence>
<dbReference type="PANTHER" id="PTHR30061">
    <property type="entry name" value="MALTOSE-BINDING PERIPLASMIC PROTEIN"/>
    <property type="match status" value="1"/>
</dbReference>
<comment type="caution">
    <text evidence="6">The sequence shown here is derived from an EMBL/GenBank/DDBJ whole genome shotgun (WGS) entry which is preliminary data.</text>
</comment>
<proteinExistence type="inferred from homology"/>
<dbReference type="Pfam" id="PF01547">
    <property type="entry name" value="SBP_bac_1"/>
    <property type="match status" value="1"/>
</dbReference>
<evidence type="ECO:0000256" key="3">
    <source>
        <dbReference type="ARBA" id="ARBA00022729"/>
    </source>
</evidence>
<accession>A0ABW0HML4</accession>
<feature type="compositionally biased region" description="Low complexity" evidence="4">
    <location>
        <begin position="31"/>
        <end position="46"/>
    </location>
</feature>
<dbReference type="Gene3D" id="3.40.190.10">
    <property type="entry name" value="Periplasmic binding protein-like II"/>
    <property type="match status" value="2"/>
</dbReference>
<keyword evidence="2" id="KW-0813">Transport</keyword>